<proteinExistence type="predicted"/>
<comment type="caution">
    <text evidence="1">The sequence shown here is derived from an EMBL/GenBank/DDBJ whole genome shotgun (WGS) entry which is preliminary data.</text>
</comment>
<gene>
    <name evidence="1" type="ORF">FA95DRAFT_1559491</name>
</gene>
<accession>A0ACB8RTG1</accession>
<reference evidence="1" key="2">
    <citation type="journal article" date="2022" name="New Phytol.">
        <title>Evolutionary transition to the ectomycorrhizal habit in the genomes of a hyperdiverse lineage of mushroom-forming fungi.</title>
        <authorList>
            <person name="Looney B."/>
            <person name="Miyauchi S."/>
            <person name="Morin E."/>
            <person name="Drula E."/>
            <person name="Courty P.E."/>
            <person name="Kohler A."/>
            <person name="Kuo A."/>
            <person name="LaButti K."/>
            <person name="Pangilinan J."/>
            <person name="Lipzen A."/>
            <person name="Riley R."/>
            <person name="Andreopoulos W."/>
            <person name="He G."/>
            <person name="Johnson J."/>
            <person name="Nolan M."/>
            <person name="Tritt A."/>
            <person name="Barry K.W."/>
            <person name="Grigoriev I.V."/>
            <person name="Nagy L.G."/>
            <person name="Hibbett D."/>
            <person name="Henrissat B."/>
            <person name="Matheny P.B."/>
            <person name="Labbe J."/>
            <person name="Martin F.M."/>
        </authorList>
    </citation>
    <scope>NUCLEOTIDE SEQUENCE</scope>
    <source>
        <strain evidence="1">FP105234-sp</strain>
    </source>
</reference>
<evidence type="ECO:0000313" key="2">
    <source>
        <dbReference type="Proteomes" id="UP000814033"/>
    </source>
</evidence>
<protein>
    <submittedName>
        <fullName evidence="1">Uncharacterized protein</fullName>
    </submittedName>
</protein>
<name>A0ACB8RTG1_9AGAM</name>
<keyword evidence="2" id="KW-1185">Reference proteome</keyword>
<organism evidence="1 2">
    <name type="scientific">Auriscalpium vulgare</name>
    <dbReference type="NCBI Taxonomy" id="40419"/>
    <lineage>
        <taxon>Eukaryota</taxon>
        <taxon>Fungi</taxon>
        <taxon>Dikarya</taxon>
        <taxon>Basidiomycota</taxon>
        <taxon>Agaricomycotina</taxon>
        <taxon>Agaricomycetes</taxon>
        <taxon>Russulales</taxon>
        <taxon>Auriscalpiaceae</taxon>
        <taxon>Auriscalpium</taxon>
    </lineage>
</organism>
<dbReference type="Proteomes" id="UP000814033">
    <property type="component" value="Unassembled WGS sequence"/>
</dbReference>
<evidence type="ECO:0000313" key="1">
    <source>
        <dbReference type="EMBL" id="KAI0047061.1"/>
    </source>
</evidence>
<reference evidence="1" key="1">
    <citation type="submission" date="2021-02" db="EMBL/GenBank/DDBJ databases">
        <authorList>
            <consortium name="DOE Joint Genome Institute"/>
            <person name="Ahrendt S."/>
            <person name="Looney B.P."/>
            <person name="Miyauchi S."/>
            <person name="Morin E."/>
            <person name="Drula E."/>
            <person name="Courty P.E."/>
            <person name="Chicoki N."/>
            <person name="Fauchery L."/>
            <person name="Kohler A."/>
            <person name="Kuo A."/>
            <person name="Labutti K."/>
            <person name="Pangilinan J."/>
            <person name="Lipzen A."/>
            <person name="Riley R."/>
            <person name="Andreopoulos W."/>
            <person name="He G."/>
            <person name="Johnson J."/>
            <person name="Barry K.W."/>
            <person name="Grigoriev I.V."/>
            <person name="Nagy L."/>
            <person name="Hibbett D."/>
            <person name="Henrissat B."/>
            <person name="Matheny P.B."/>
            <person name="Labbe J."/>
            <person name="Martin F."/>
        </authorList>
    </citation>
    <scope>NUCLEOTIDE SEQUENCE</scope>
    <source>
        <strain evidence="1">FP105234-sp</strain>
    </source>
</reference>
<sequence>MTDRPSSSQGATEPSEEQKRAEEEKARTARYTKLSFDDGNIILQAETASFCVHRGILSLHSEVFRDMLMVGNAASEETRGGITVLRLSDPDADVYELLRAMYLPEHIYRPIPMAMGLCLTLLKMSTKYVVDFVRQEVINRLLMRYPRTLPEYMNRARTMMRAGIPKEEINEGSVHILALEAALRLDVPEILPTLFLECCQMDLDDILNGVNIIMPNMPNNVVLQFIPSTLKAVLRGRQELLDLRRRWICKMIPKLSNSWPGAHCRDGRDALPRLLLSQSTVAAFDIFSSGLGDVSEGFCQTCEDGIKADQAAINEQVWRRLPKCFGLKWELSAVAAPE</sequence>
<dbReference type="EMBL" id="MU275912">
    <property type="protein sequence ID" value="KAI0047061.1"/>
    <property type="molecule type" value="Genomic_DNA"/>
</dbReference>